<dbReference type="SUPFAM" id="SSF46934">
    <property type="entry name" value="UBA-like"/>
    <property type="match status" value="1"/>
</dbReference>
<reference evidence="4" key="1">
    <citation type="submission" date="2022-11" db="EMBL/GenBank/DDBJ databases">
        <authorList>
            <person name="Morgan W.R."/>
            <person name="Tartar A."/>
        </authorList>
    </citation>
    <scope>NUCLEOTIDE SEQUENCE</scope>
    <source>
        <strain evidence="4">ARSEF 373</strain>
    </source>
</reference>
<dbReference type="Gene3D" id="1.10.8.10">
    <property type="entry name" value="DNA helicase RuvA subunit, C-terminal domain"/>
    <property type="match status" value="1"/>
</dbReference>
<feature type="compositionally biased region" description="Low complexity" evidence="1">
    <location>
        <begin position="285"/>
        <end position="307"/>
    </location>
</feature>
<dbReference type="InterPro" id="IPR000626">
    <property type="entry name" value="Ubiquitin-like_dom"/>
</dbReference>
<protein>
    <recommendedName>
        <fullName evidence="6">Ubiquitin-like domain-containing protein</fullName>
    </recommendedName>
</protein>
<dbReference type="GO" id="GO:0031593">
    <property type="term" value="F:polyubiquitin modification-dependent protein binding"/>
    <property type="evidence" value="ECO:0007669"/>
    <property type="project" value="TreeGrafter"/>
</dbReference>
<dbReference type="InterPro" id="IPR006636">
    <property type="entry name" value="STI1_HS-bd"/>
</dbReference>
<evidence type="ECO:0000259" key="3">
    <source>
        <dbReference type="PROSITE" id="PS50053"/>
    </source>
</evidence>
<gene>
    <name evidence="4" type="ORF">N0F65_008510</name>
</gene>
<dbReference type="FunFam" id="1.10.260.100:FF:000001">
    <property type="entry name" value="Ubiquilin 1"/>
    <property type="match status" value="1"/>
</dbReference>
<evidence type="ECO:0000313" key="4">
    <source>
        <dbReference type="EMBL" id="DBA00867.1"/>
    </source>
</evidence>
<keyword evidence="5" id="KW-1185">Reference proteome</keyword>
<proteinExistence type="predicted"/>
<dbReference type="Pfam" id="PF00240">
    <property type="entry name" value="ubiquitin"/>
    <property type="match status" value="1"/>
</dbReference>
<dbReference type="PANTHER" id="PTHR10677:SF3">
    <property type="entry name" value="FI07626P-RELATED"/>
    <property type="match status" value="1"/>
</dbReference>
<dbReference type="Gene3D" id="1.10.260.100">
    <property type="match status" value="1"/>
</dbReference>
<dbReference type="CDD" id="cd16106">
    <property type="entry name" value="Ubl_Dsk2p_like"/>
    <property type="match status" value="1"/>
</dbReference>
<dbReference type="InterPro" id="IPR019954">
    <property type="entry name" value="Ubiquitin_CS"/>
</dbReference>
<feature type="domain" description="UBA" evidence="2">
    <location>
        <begin position="483"/>
        <end position="527"/>
    </location>
</feature>
<sequence length="1923" mass="210175">MVTVHVKTTAGKKFSIDIDLSKTVRECKQALVAETEVPEAQQRLIYKGKVLKDDDTLASYGVEENQTIFFVRGTAAPRAANVNASATTPASTTTTAPAAAASAATASTTPASTPAANANLFNTPLFPGGLDGMGSFGGLGAFGGAGMPDMSAMQQQMAQNPEMMRQIMESPLFQGIMNNPEVMRSMMQSNPAIQRLLEQNPQLNHVMNDPELLRQSMEAMRNPAAMREMMRNQDTALRNIESHPEGFNALRRMYQDVQEPLLDAATSGISAPRGQAFAMPGVAGGAAASSNASTTAPTQPAATPAAASSNPWAIPVASGAQSTPAANPWLGGGFGNGLNAGLGGAAPSPEMMAQLLQNPLFQPALEQIANNPDQFLAQMEQMNPQMASMLNANPQVRQMMQNPEFLRSMMNPQNIQAMLQLQGAMNQLRSAGLVPGMENMNLGGGAPAVNTNANANAFNPFAFGGLGNLGAAAPGAAAAPAANPDQVYASQLTQLNDMGFTNRDQNIRALQATFGNVHAAVERILTHNTMDAADLLRASVTDADAVAQYLERIDMDELRRLLDQFAHSTQTKQLTQFQTQDWLALVQLLLRCDVSRLLTVKRIVQTLWRSNTSESERAHWITEVSLGYLSVLDACSHSGDNKTSAVQSELRLLVDLLLQFLADTLSDDGDTTAIPATLSLLMLFLGVHVELNRAATSDGVGHVTEVLSRVFTLRWSAKTMSMLLEPLRESAAIVPATTWDGLRHKIHNVLGHQHHGRTQDKSTQLFREVMVTACTTHSVDWMLLARSILCALPARARAEAEFYLQMNLQQTPQAVRVVCEASRHSIGSTPRSSRTAASDLVDVVALLHAIHASRPILSYQSTTARFAVESNVFGELETVLWRIFEQQLMEGSDKVSEMAAAALTFGGQQVHHREWKALLLMDVAFHWLRTARTTQNALGQSVASTDASHSRKALAGRSLLHTVFQRAPEAHAELLRAILEGTKDVNRPTREAYALAARELLERHARTVVAHLALIQDWMTLIFQTHQELAERYLTFTLPILRVSRDLFHFMMVFLRKLLSSTRRDEQQFAVNTWLLWLSQDDLLDGQQEEEVVAAVSSCVSSGTLLAVYTVTRIAALFQKAVRECAQPLHLRPSSWSELCRVLHVELSKVVDDVVDDGSSDEDDEGDNVLFERLDSLSLRFTVDSRPDTRSLVTSDSAAMLEAVLLCVFAIQDASPALAEPETLAQWSDTWSRLRRWVAWFVSDSKLLFHWIARGHSRPSGTAITGASKTGSQKISQSIASVCATRTALATALCVVALELTLSADQARDHQIGSERPTLPQLSMWTLIEVFFCLQKLGQSLHASSRAEDQAGFQALVHRFTSVARKHASQVLEIVTQRVAGDSDAVFSREDLPSLPSLLYVLDCVADRSDRYDNSNMGTDARRCLVHQLTRLYRVLIQAVRNQLTHTERSDRMAVVFAHYSDTIRKRIPKSLRHLVDASGEVDSVTLDVKAAGACLTKVCDALARLVGDLAPDGAIDDAVALMLLQDLQVLMSCETIAKYRVACVLLVKKLHDVTTTDRGEQRWQLASCAYEILCDNIVHQPVLLRELLRLALLVAPSTGRDAKATLDRVVGTLEAAGFAVHRRRNESRADDAAAPKKRKRLRRARPEPTDASSDSEGETSTKRAAQPHLSEPAAQAMASLTLLQHVDHIQTQMLRTISTSTSTSGSDNQVVGLHERQLLIINSLLWGRDDLEWMTAKVLVKLIGALDACVRVTRHCLAAMKKLLSSSFVHADMDAVATALAIVLEQGVDTVMSCRDWATMVQEGAGDVGTKTKLATLILKLDAFVLDAPTPLATISKQLSTTLPDISERLRQLQLRLADAIAARGATAHGQFNKAKKQHLVGYVPVVKARRKRLRSRHPYIDDCLRDEDGDDAFADLEDFIA</sequence>
<dbReference type="GO" id="GO:0006511">
    <property type="term" value="P:ubiquitin-dependent protein catabolic process"/>
    <property type="evidence" value="ECO:0007669"/>
    <property type="project" value="TreeGrafter"/>
</dbReference>
<dbReference type="PROSITE" id="PS00299">
    <property type="entry name" value="UBIQUITIN_1"/>
    <property type="match status" value="1"/>
</dbReference>
<feature type="domain" description="Ubiquitin-like" evidence="3">
    <location>
        <begin position="2"/>
        <end position="71"/>
    </location>
</feature>
<accession>A0AAV2Z5Z9</accession>
<name>A0AAV2Z5Z9_9STRA</name>
<dbReference type="PANTHER" id="PTHR10677">
    <property type="entry name" value="UBIQUILIN"/>
    <property type="match status" value="1"/>
</dbReference>
<dbReference type="CDD" id="cd14399">
    <property type="entry name" value="UBA_PLICs"/>
    <property type="match status" value="1"/>
</dbReference>
<evidence type="ECO:0000259" key="2">
    <source>
        <dbReference type="PROSITE" id="PS50030"/>
    </source>
</evidence>
<dbReference type="InterPro" id="IPR015496">
    <property type="entry name" value="Ubiquilin"/>
</dbReference>
<organism evidence="4 5">
    <name type="scientific">Lagenidium giganteum</name>
    <dbReference type="NCBI Taxonomy" id="4803"/>
    <lineage>
        <taxon>Eukaryota</taxon>
        <taxon>Sar</taxon>
        <taxon>Stramenopiles</taxon>
        <taxon>Oomycota</taxon>
        <taxon>Peronosporomycetes</taxon>
        <taxon>Pythiales</taxon>
        <taxon>Pythiaceae</taxon>
    </lineage>
</organism>
<feature type="region of interest" description="Disordered" evidence="1">
    <location>
        <begin position="283"/>
        <end position="307"/>
    </location>
</feature>
<dbReference type="InterPro" id="IPR015940">
    <property type="entry name" value="UBA"/>
</dbReference>
<dbReference type="InterPro" id="IPR029071">
    <property type="entry name" value="Ubiquitin-like_domsf"/>
</dbReference>
<dbReference type="Gene3D" id="3.10.20.90">
    <property type="entry name" value="Phosphatidylinositol 3-kinase Catalytic Subunit, Chain A, domain 1"/>
    <property type="match status" value="1"/>
</dbReference>
<evidence type="ECO:0000313" key="5">
    <source>
        <dbReference type="Proteomes" id="UP001146120"/>
    </source>
</evidence>
<feature type="region of interest" description="Disordered" evidence="1">
    <location>
        <begin position="1625"/>
        <end position="1670"/>
    </location>
</feature>
<dbReference type="SMART" id="SM00165">
    <property type="entry name" value="UBA"/>
    <property type="match status" value="1"/>
</dbReference>
<dbReference type="Pfam" id="PF00627">
    <property type="entry name" value="UBA"/>
    <property type="match status" value="1"/>
</dbReference>
<dbReference type="SMART" id="SM00213">
    <property type="entry name" value="UBQ"/>
    <property type="match status" value="1"/>
</dbReference>
<dbReference type="Proteomes" id="UP001146120">
    <property type="component" value="Unassembled WGS sequence"/>
</dbReference>
<evidence type="ECO:0008006" key="6">
    <source>
        <dbReference type="Google" id="ProtNLM"/>
    </source>
</evidence>
<comment type="caution">
    <text evidence="4">The sequence shown here is derived from an EMBL/GenBank/DDBJ whole genome shotgun (WGS) entry which is preliminary data.</text>
</comment>
<dbReference type="SMART" id="SM00727">
    <property type="entry name" value="STI1"/>
    <property type="match status" value="4"/>
</dbReference>
<reference evidence="4" key="2">
    <citation type="journal article" date="2023" name="Microbiol Resour">
        <title>Decontamination and Annotation of the Draft Genome Sequence of the Oomycete Lagenidium giganteum ARSEF 373.</title>
        <authorList>
            <person name="Morgan W.R."/>
            <person name="Tartar A."/>
        </authorList>
    </citation>
    <scope>NUCLEOTIDE SEQUENCE</scope>
    <source>
        <strain evidence="4">ARSEF 373</strain>
    </source>
</reference>
<dbReference type="PROSITE" id="PS50053">
    <property type="entry name" value="UBIQUITIN_2"/>
    <property type="match status" value="1"/>
</dbReference>
<dbReference type="InterPro" id="IPR009060">
    <property type="entry name" value="UBA-like_sf"/>
</dbReference>
<evidence type="ECO:0000256" key="1">
    <source>
        <dbReference type="SAM" id="MobiDB-lite"/>
    </source>
</evidence>
<dbReference type="EMBL" id="DAKRPA010000057">
    <property type="protein sequence ID" value="DBA00867.1"/>
    <property type="molecule type" value="Genomic_DNA"/>
</dbReference>
<dbReference type="PROSITE" id="PS50030">
    <property type="entry name" value="UBA"/>
    <property type="match status" value="1"/>
</dbReference>
<dbReference type="SUPFAM" id="SSF54236">
    <property type="entry name" value="Ubiquitin-like"/>
    <property type="match status" value="1"/>
</dbReference>
<dbReference type="Pfam" id="PF23195">
    <property type="entry name" value="UBQLN1"/>
    <property type="match status" value="2"/>
</dbReference>
<dbReference type="GO" id="GO:0005829">
    <property type="term" value="C:cytosol"/>
    <property type="evidence" value="ECO:0007669"/>
    <property type="project" value="TreeGrafter"/>
</dbReference>